<evidence type="ECO:0000256" key="1">
    <source>
        <dbReference type="SAM" id="MobiDB-lite"/>
    </source>
</evidence>
<feature type="region of interest" description="Disordered" evidence="1">
    <location>
        <begin position="18"/>
        <end position="44"/>
    </location>
</feature>
<gene>
    <name evidence="2" type="ORF">EVOR1521_LOCUS29477</name>
</gene>
<comment type="caution">
    <text evidence="2">The sequence shown here is derived from an EMBL/GenBank/DDBJ whole genome shotgun (WGS) entry which is preliminary data.</text>
</comment>
<feature type="compositionally biased region" description="Polar residues" evidence="1">
    <location>
        <begin position="469"/>
        <end position="489"/>
    </location>
</feature>
<accession>A0AA36JLL5</accession>
<sequence length="533" mass="58097">MEEYRPWVLRMSPQLEELDNDTVSEEERRRAVAPSRHSQRPTRDAVAAGAGLLGLVACKAPAQRPPADPPETCEGDVPAPARTTGASTAARWAAAWRGGGTAPDVAESGCQMCALAAWCEALSRNRSGALVAHVVQERWTGQLLANPNTARLQEEVLFALRRRHDFWTAFLDLCGAQHDSLAVWPNPRGAVLRELHFEALGYAKSTAAVLVKAQARWRGVKARRSFRQLRLEQICQTLPQSQLGQLTKVQALWRGQRRRSSLRAQGVVLPLDRRSAKLKRAATQLQAALRGSRVRRKLRWAREVSRMVGDDLEDPTADLQELLAAAQSAAAEPLSFHLSLPQGASLPLSRASASAAPAPAPMVAWSTPPSTSAGRFEDRPEIREGPRVEEADCGSVASPRSSRPDSGVGPRRSRSLSSTAESAMTEAEGPRSRAQHMKEEWGFKDIATARNAMNAQRRRPKPPTLPGGPSSSHGRPTGTPTRKSSSLSATKRRGAAQEAILEYQRQQEAEQSAAEFCSGSPNRKLMRSSKSLF</sequence>
<protein>
    <submittedName>
        <fullName evidence="2">Uncharacterized protein</fullName>
    </submittedName>
</protein>
<dbReference type="Proteomes" id="UP001178507">
    <property type="component" value="Unassembled WGS sequence"/>
</dbReference>
<dbReference type="PROSITE" id="PS50096">
    <property type="entry name" value="IQ"/>
    <property type="match status" value="2"/>
</dbReference>
<reference evidence="2" key="1">
    <citation type="submission" date="2023-08" db="EMBL/GenBank/DDBJ databases">
        <authorList>
            <person name="Chen Y."/>
            <person name="Shah S."/>
            <person name="Dougan E. K."/>
            <person name="Thang M."/>
            <person name="Chan C."/>
        </authorList>
    </citation>
    <scope>NUCLEOTIDE SEQUENCE</scope>
</reference>
<dbReference type="InterPro" id="IPR000048">
    <property type="entry name" value="IQ_motif_EF-hand-BS"/>
</dbReference>
<name>A0AA36JLL5_9DINO</name>
<evidence type="ECO:0000313" key="3">
    <source>
        <dbReference type="Proteomes" id="UP001178507"/>
    </source>
</evidence>
<proteinExistence type="predicted"/>
<organism evidence="2 3">
    <name type="scientific">Effrenium voratum</name>
    <dbReference type="NCBI Taxonomy" id="2562239"/>
    <lineage>
        <taxon>Eukaryota</taxon>
        <taxon>Sar</taxon>
        <taxon>Alveolata</taxon>
        <taxon>Dinophyceae</taxon>
        <taxon>Suessiales</taxon>
        <taxon>Symbiodiniaceae</taxon>
        <taxon>Effrenium</taxon>
    </lineage>
</organism>
<feature type="region of interest" description="Disordered" evidence="1">
    <location>
        <begin position="453"/>
        <end position="533"/>
    </location>
</feature>
<feature type="compositionally biased region" description="Basic and acidic residues" evidence="1">
    <location>
        <begin position="375"/>
        <end position="390"/>
    </location>
</feature>
<dbReference type="EMBL" id="CAUJNA010003694">
    <property type="protein sequence ID" value="CAJ1407879.1"/>
    <property type="molecule type" value="Genomic_DNA"/>
</dbReference>
<feature type="region of interest" description="Disordered" evidence="1">
    <location>
        <begin position="359"/>
        <end position="436"/>
    </location>
</feature>
<evidence type="ECO:0000313" key="2">
    <source>
        <dbReference type="EMBL" id="CAJ1407879.1"/>
    </source>
</evidence>
<keyword evidence="3" id="KW-1185">Reference proteome</keyword>
<dbReference type="AlphaFoldDB" id="A0AA36JLL5"/>
<dbReference type="SMART" id="SM00015">
    <property type="entry name" value="IQ"/>
    <property type="match status" value="2"/>
</dbReference>